<evidence type="ECO:0000256" key="6">
    <source>
        <dbReference type="SAM" id="MobiDB-lite"/>
    </source>
</evidence>
<reference evidence="8" key="1">
    <citation type="submission" date="2023-05" db="EMBL/GenBank/DDBJ databases">
        <title>Nepenthes gracilis genome sequencing.</title>
        <authorList>
            <person name="Fukushima K."/>
        </authorList>
    </citation>
    <scope>NUCLEOTIDE SEQUENCE</scope>
    <source>
        <strain evidence="8">SING2019-196</strain>
    </source>
</reference>
<keyword evidence="3" id="KW-0963">Cytoplasm</keyword>
<feature type="region of interest" description="Disordered" evidence="6">
    <location>
        <begin position="314"/>
        <end position="354"/>
    </location>
</feature>
<dbReference type="InterPro" id="IPR044216">
    <property type="entry name" value="WDL7"/>
</dbReference>
<comment type="subcellular location">
    <subcellularLocation>
        <location evidence="1">Cytoplasm</location>
        <location evidence="1">Cytoskeleton</location>
    </subcellularLocation>
</comment>
<keyword evidence="4" id="KW-0493">Microtubule</keyword>
<feature type="domain" description="TPX2 C-terminal" evidence="7">
    <location>
        <begin position="356"/>
        <end position="421"/>
    </location>
</feature>
<evidence type="ECO:0000313" key="8">
    <source>
        <dbReference type="EMBL" id="GMH06814.1"/>
    </source>
</evidence>
<comment type="similarity">
    <text evidence="2">Belongs to the TPX2 family.</text>
</comment>
<sequence length="467" mass="51275">MGEPTCVVHALSCTSSISNYTQEQENFMCALGESVSLGRFMPESLAWEKWSTFSRNRYVEEAEKYSQPGSVAQKKAYFEAHFKRMAALKAAALLEQANAGQDASQALVEGKVLNCTAHDYDAQQMSLFPKDEVMDQQWTQKEGVCGDFLVDHNEVGAVSGKDESTITNVEDPNPGAEIQSGEQNVDVENSFGRTKMAESSLTKIEKPPLQKSDVDQVISMKIRKKNPPLSSYLSSVGSSAPQISCSPVKSVAAIHPGKENYATPIGKKSLVEDNPGKKRTPLRMSINRELNKLISPVIKKFGGSSMATTPIKTHAKDSEDGVPNSPPVIPKSPKGGMKSPRTSMNKTSSPIIPNSFCLRSSERTVRRKEKLEEKFNANVTQKVKQQSTFKEKAEAELTKLRGGFCFKMQPLPGYYDQTENAKILLQKPPKQGRKASSSSTFKSTNCLPPRNQRPASRGGSKDGQQKI</sequence>
<dbReference type="InterPro" id="IPR027329">
    <property type="entry name" value="TPX2_C"/>
</dbReference>
<dbReference type="PANTHER" id="PTHR47067:SF7">
    <property type="entry name" value="TPX2 (TARGETING PROTEIN FOR XKLP2) PROTEIN FAMILY"/>
    <property type="match status" value="1"/>
</dbReference>
<dbReference type="PANTHER" id="PTHR47067">
    <property type="entry name" value="TPX2 (TARGETING PROTEIN FOR XKLP2) PROTEIN FAMILY-RELATED"/>
    <property type="match status" value="1"/>
</dbReference>
<keyword evidence="9" id="KW-1185">Reference proteome</keyword>
<dbReference type="GO" id="GO:0005874">
    <property type="term" value="C:microtubule"/>
    <property type="evidence" value="ECO:0007669"/>
    <property type="project" value="UniProtKB-KW"/>
</dbReference>
<proteinExistence type="inferred from homology"/>
<name>A0AAD3S9D5_NEPGR</name>
<protein>
    <recommendedName>
        <fullName evidence="7">TPX2 C-terminal domain-containing protein</fullName>
    </recommendedName>
</protein>
<evidence type="ECO:0000256" key="1">
    <source>
        <dbReference type="ARBA" id="ARBA00004245"/>
    </source>
</evidence>
<evidence type="ECO:0000313" key="9">
    <source>
        <dbReference type="Proteomes" id="UP001279734"/>
    </source>
</evidence>
<organism evidence="8 9">
    <name type="scientific">Nepenthes gracilis</name>
    <name type="common">Slender pitcher plant</name>
    <dbReference type="NCBI Taxonomy" id="150966"/>
    <lineage>
        <taxon>Eukaryota</taxon>
        <taxon>Viridiplantae</taxon>
        <taxon>Streptophyta</taxon>
        <taxon>Embryophyta</taxon>
        <taxon>Tracheophyta</taxon>
        <taxon>Spermatophyta</taxon>
        <taxon>Magnoliopsida</taxon>
        <taxon>eudicotyledons</taxon>
        <taxon>Gunneridae</taxon>
        <taxon>Pentapetalae</taxon>
        <taxon>Caryophyllales</taxon>
        <taxon>Nepenthaceae</taxon>
        <taxon>Nepenthes</taxon>
    </lineage>
</organism>
<evidence type="ECO:0000256" key="4">
    <source>
        <dbReference type="ARBA" id="ARBA00022701"/>
    </source>
</evidence>
<dbReference type="Proteomes" id="UP001279734">
    <property type="component" value="Unassembled WGS sequence"/>
</dbReference>
<dbReference type="EMBL" id="BSYO01000006">
    <property type="protein sequence ID" value="GMH06814.1"/>
    <property type="molecule type" value="Genomic_DNA"/>
</dbReference>
<comment type="caution">
    <text evidence="8">The sequence shown here is derived from an EMBL/GenBank/DDBJ whole genome shotgun (WGS) entry which is preliminary data.</text>
</comment>
<feature type="compositionally biased region" description="Polar residues" evidence="6">
    <location>
        <begin position="340"/>
        <end position="352"/>
    </location>
</feature>
<dbReference type="Pfam" id="PF06886">
    <property type="entry name" value="TPX2"/>
    <property type="match status" value="1"/>
</dbReference>
<keyword evidence="5" id="KW-0206">Cytoskeleton</keyword>
<evidence type="ECO:0000259" key="7">
    <source>
        <dbReference type="Pfam" id="PF06886"/>
    </source>
</evidence>
<feature type="region of interest" description="Disordered" evidence="6">
    <location>
        <begin position="425"/>
        <end position="467"/>
    </location>
</feature>
<dbReference type="AlphaFoldDB" id="A0AAD3S9D5"/>
<evidence type="ECO:0000256" key="2">
    <source>
        <dbReference type="ARBA" id="ARBA00005885"/>
    </source>
</evidence>
<accession>A0AAD3S9D5</accession>
<evidence type="ECO:0000256" key="5">
    <source>
        <dbReference type="ARBA" id="ARBA00023212"/>
    </source>
</evidence>
<gene>
    <name evidence="8" type="ORF">Nepgr_008654</name>
</gene>
<evidence type="ECO:0000256" key="3">
    <source>
        <dbReference type="ARBA" id="ARBA00022490"/>
    </source>
</evidence>
<feature type="compositionally biased region" description="Polar residues" evidence="6">
    <location>
        <begin position="434"/>
        <end position="446"/>
    </location>
</feature>